<dbReference type="NCBIfam" id="TIGR03696">
    <property type="entry name" value="Rhs_assc_core"/>
    <property type="match status" value="1"/>
</dbReference>
<evidence type="ECO:0008006" key="5">
    <source>
        <dbReference type="Google" id="ProtNLM"/>
    </source>
</evidence>
<dbReference type="InterPro" id="IPR022385">
    <property type="entry name" value="Rhs_assc_core"/>
</dbReference>
<dbReference type="Gene3D" id="2.180.10.10">
    <property type="entry name" value="RHS repeat-associated core"/>
    <property type="match status" value="2"/>
</dbReference>
<evidence type="ECO:0000256" key="1">
    <source>
        <dbReference type="SAM" id="MobiDB-lite"/>
    </source>
</evidence>
<feature type="compositionally biased region" description="Acidic residues" evidence="1">
    <location>
        <begin position="173"/>
        <end position="186"/>
    </location>
</feature>
<dbReference type="Pfam" id="PF05593">
    <property type="entry name" value="RHS_repeat"/>
    <property type="match status" value="1"/>
</dbReference>
<dbReference type="PANTHER" id="PTHR32305:SF15">
    <property type="entry name" value="PROTEIN RHSA-RELATED"/>
    <property type="match status" value="1"/>
</dbReference>
<dbReference type="InterPro" id="IPR031325">
    <property type="entry name" value="RHS_repeat"/>
</dbReference>
<reference evidence="3" key="1">
    <citation type="submission" date="2022-10" db="EMBL/GenBank/DDBJ databases">
        <title>Luteolibacter sp. GHJ8, whole genome shotgun sequencing project.</title>
        <authorList>
            <person name="Zhao G."/>
            <person name="Shen L."/>
        </authorList>
    </citation>
    <scope>NUCLEOTIDE SEQUENCE</scope>
    <source>
        <strain evidence="3">GHJ8</strain>
    </source>
</reference>
<evidence type="ECO:0000313" key="4">
    <source>
        <dbReference type="Proteomes" id="UP001165653"/>
    </source>
</evidence>
<proteinExistence type="predicted"/>
<dbReference type="Proteomes" id="UP001165653">
    <property type="component" value="Unassembled WGS sequence"/>
</dbReference>
<accession>A0ABT3G4K1</accession>
<feature type="signal peptide" evidence="2">
    <location>
        <begin position="1"/>
        <end position="30"/>
    </location>
</feature>
<evidence type="ECO:0000256" key="2">
    <source>
        <dbReference type="SAM" id="SignalP"/>
    </source>
</evidence>
<evidence type="ECO:0000313" key="3">
    <source>
        <dbReference type="EMBL" id="MCW1914753.1"/>
    </source>
</evidence>
<dbReference type="InterPro" id="IPR050708">
    <property type="entry name" value="T6SS_VgrG/RHS"/>
</dbReference>
<dbReference type="InterPro" id="IPR006530">
    <property type="entry name" value="YD"/>
</dbReference>
<dbReference type="PANTHER" id="PTHR32305">
    <property type="match status" value="1"/>
</dbReference>
<dbReference type="EMBL" id="JAPDDR010000007">
    <property type="protein sequence ID" value="MCW1914753.1"/>
    <property type="molecule type" value="Genomic_DNA"/>
</dbReference>
<organism evidence="3 4">
    <name type="scientific">Luteolibacter rhizosphaerae</name>
    <dbReference type="NCBI Taxonomy" id="2989719"/>
    <lineage>
        <taxon>Bacteria</taxon>
        <taxon>Pseudomonadati</taxon>
        <taxon>Verrucomicrobiota</taxon>
        <taxon>Verrucomicrobiia</taxon>
        <taxon>Verrucomicrobiales</taxon>
        <taxon>Verrucomicrobiaceae</taxon>
        <taxon>Luteolibacter</taxon>
    </lineage>
</organism>
<sequence length="2047" mass="221151">MTLPKSLARVWGLPAVAFFLLMGNTAATFAQCGGSSCTDAGLVEIEFRASAAIKNGSLAVSLTGGATQSVPGPDPGDVVSTPPDVVAKARKSSKISGVATANSDMLPSGCESSMRITLTPVGCSSGVKLEVRSRRADEPEFGPWTRSNTINKGLNFALSNGKSVDYEVRIVEETSEEETEEPDDDGSGGTSVGGGTPGIPAGSQDVAPGTGGQPASINPVSFYSTTNLGTGGQGTQVGAIGLSGPIAPSLASASNLYLLNPEVDSTLAEVEDGGGALQQIASAAGLVDIHPVSGGGTELRYYKINDFAAPVHPSTLYTINSGALPYKTVKYLPIAAVSGDHLGGVRTITMGMRGTTYTRDMVSTGSDGQSYRIIEENGLRTTEVTSVFAWIEEDEVWHRIDTVVENRDGVLYSKSIKTYLYQVRREAGVVTGSREFLLSNNEFIDAETSLQTTYIPHQYFFGKVQTIIKPDESWVHYHYYTGNESEAEPDWKGLQKQILRPWENSPTTPGPEEPWLPDNANALNSESTTILYSEDFGPNGYEEESRITTLPGTSKLITIRKSTATEPFPVIALTDILSDAGIPTSWLPDSSELDGTAEDTYAAASDAGYTSYYTYKVPGFPWSGSTCASVDDLGSGTISGYEMGAYNAGTGSFTVDTTGTGTSANHVRRTDVEILEGGLTPLESTKLVSISDLKGRLHRRELWIYDASSNWSLATTSTYEYPTLWLDGSVRESIEKKDGRTVRHIYQTSGTETHEWDEHGIETVTLTDLIGRVSSVTTIGITGTYAQPDRVSSYIYSGRNTVLTQSGGGLAISTSQTYDLAGRLVTSVAPNGARTTYTYPNGGRNESVVLPGGLTRVETRRFDGRLIAISGTSVVDEAYEYAVLSTGNMTTKVSIGDLVSSPRYRITEKDWAGRTVKITTPSPTGTGEVFTSHAYEPGLSLLTSVAAPDGTTLYQYGIGSSLVLAGRDDPADSGTSLTTNSMDRVAETQRYYSYEGGFWWSVSSSKQYDGANSSATAVTTISKECLHGEPEGNAAKSVRIAPNGKTTTIVVTINRANKSRVATETITGVTNTQVATNINGLTVSSRGRDATNATTYFYDGLGRLVKSVSPRGEITVQGYHADGSLASVTDHGNKTSSYRYYPASHVASGKIQSITDPQGGTRTFAYSPRGEVTEEAGTATYKVTYEYDVYGAKKKMFTWRDSTTSDPTEWIYQDGTGLLLSKKDAANQAVTYTYYSSGKIERRTWARGVTTDYTYNGFGDLTGINYSDSTPDVTLGAYDRLGRPGNVTQTGLGSEVMTYMPGKQDLRSRYYSGATGSGLTIHKYLPGRGIHYTDLDSAGRSPGFRETGATTSSGYTYLRQITYEFDAAGRLGNVQDGLVGNGVQSAIYTYHPDSSLIATVENKTGIPTTGTSWFRESRSHDIRNRLTGIRSQRLGSSTAQLTTHAYRYDSLGRRVKNTFQDGSSWEYGYNDRSEVVSSTRKTSTGTLVPPLGTSYSYDGIGNRLSSASGVLGDHTYTPNSLNQYGTVTTGGSRTAIGRADAAWDILVNNEPTSEIGDIYYSELSPVSNAAAPVWKEVVTKRSTNIPSSSDRFWFAKASTTPTYDADGNLLSDGHDTSTSTHEGRWVYTWDAENRLIKMETSAKAVTAGMSFTRLVFEYDWQGHRIARHLWKGGTSGSPTFVNSRRWLYDGWNPVTEFSGTSSSAATGSTAAALTRYTWGTDLSGSLQGAGGVGGLLLQTTMSGLVYERPSYDGNGNIVAWTKSNATAPTARREYDAFGNVVMSEGVWPSEYGFSTKNRDPESGLFYYGYRYYQSEQGRWLSKDPIEENGGVNLYGVAENDLTNRYDYIGLSGTNESRPQGVGPGGDPISRLFEPLVGAYDGDYLLRAFLRHYLEGRGVTYTLSYGDVIHVTRSEDDELPIWSVREFAGMPAILMDITRNGGCQNFNIEKTFFSHRANNSVGHFNIKARGVVCCRTETSGQKEWTASGSFDVGDKFDFDFDLSKNRGLVGHAKTFAGWLMFYGDPFNIDSEEISFTEKSDSDDGRPVY</sequence>
<gene>
    <name evidence="3" type="ORF">OJ996_14290</name>
</gene>
<comment type="caution">
    <text evidence="3">The sequence shown here is derived from an EMBL/GenBank/DDBJ whole genome shotgun (WGS) entry which is preliminary data.</text>
</comment>
<feature type="compositionally biased region" description="Gly residues" evidence="1">
    <location>
        <begin position="187"/>
        <end position="197"/>
    </location>
</feature>
<name>A0ABT3G4K1_9BACT</name>
<protein>
    <recommendedName>
        <fullName evidence="5">RHS repeat-associated protein</fullName>
    </recommendedName>
</protein>
<feature type="chain" id="PRO_5046271034" description="RHS repeat-associated protein" evidence="2">
    <location>
        <begin position="31"/>
        <end position="2047"/>
    </location>
</feature>
<keyword evidence="4" id="KW-1185">Reference proteome</keyword>
<keyword evidence="2" id="KW-0732">Signal</keyword>
<feature type="region of interest" description="Disordered" evidence="1">
    <location>
        <begin position="173"/>
        <end position="218"/>
    </location>
</feature>
<dbReference type="NCBIfam" id="TIGR01643">
    <property type="entry name" value="YD_repeat_2x"/>
    <property type="match status" value="2"/>
</dbReference>
<dbReference type="RefSeq" id="WP_264514288.1">
    <property type="nucleotide sequence ID" value="NZ_JAPDDR010000007.1"/>
</dbReference>